<name>I0YYP9_COCSC</name>
<dbReference type="InterPro" id="IPR046341">
    <property type="entry name" value="SET_dom_sf"/>
</dbReference>
<dbReference type="Gene3D" id="3.90.1410.10">
    <property type="entry name" value="set domain protein methyltransferase, domain 1"/>
    <property type="match status" value="1"/>
</dbReference>
<feature type="non-terminal residue" evidence="1">
    <location>
        <position position="160"/>
    </location>
</feature>
<reference evidence="1 2" key="1">
    <citation type="journal article" date="2012" name="Genome Biol.">
        <title>The genome of the polar eukaryotic microalga coccomyxa subellipsoidea reveals traits of cold adaptation.</title>
        <authorList>
            <person name="Blanc G."/>
            <person name="Agarkova I."/>
            <person name="Grimwood J."/>
            <person name="Kuo A."/>
            <person name="Brueggeman A."/>
            <person name="Dunigan D."/>
            <person name="Gurnon J."/>
            <person name="Ladunga I."/>
            <person name="Lindquist E."/>
            <person name="Lucas S."/>
            <person name="Pangilinan J."/>
            <person name="Proschold T."/>
            <person name="Salamov A."/>
            <person name="Schmutz J."/>
            <person name="Weeks D."/>
            <person name="Yamada T."/>
            <person name="Claverie J.M."/>
            <person name="Grigoriev I."/>
            <person name="Van Etten J."/>
            <person name="Lomsadze A."/>
            <person name="Borodovsky M."/>
        </authorList>
    </citation>
    <scope>NUCLEOTIDE SEQUENCE [LARGE SCALE GENOMIC DNA]</scope>
    <source>
        <strain evidence="1 2">C-169</strain>
    </source>
</reference>
<accession>I0YYP9</accession>
<sequence>MLPCGSFQGQHQLHGMSSHSLNGTLCTSHTIFRGAPRRHMRLHMRTRCSQTSQESAAFGTDLQNFQSWLRANGVRGIGEEDSKIALYTTESGERGLMCTKGVAQGESLLNVPLRLGIIDQAPDELGDDLLEVSRLAVQLLQERNKGDSSQRYPWLQVLPE</sequence>
<protein>
    <submittedName>
        <fullName evidence="1">Uncharacterized protein</fullName>
    </submittedName>
</protein>
<proteinExistence type="predicted"/>
<dbReference type="SUPFAM" id="SSF82199">
    <property type="entry name" value="SET domain"/>
    <property type="match status" value="1"/>
</dbReference>
<keyword evidence="2" id="KW-1185">Reference proteome</keyword>
<dbReference type="AlphaFoldDB" id="I0YYP9"/>
<organism evidence="1 2">
    <name type="scientific">Coccomyxa subellipsoidea (strain C-169)</name>
    <name type="common">Green microalga</name>
    <dbReference type="NCBI Taxonomy" id="574566"/>
    <lineage>
        <taxon>Eukaryota</taxon>
        <taxon>Viridiplantae</taxon>
        <taxon>Chlorophyta</taxon>
        <taxon>core chlorophytes</taxon>
        <taxon>Trebouxiophyceae</taxon>
        <taxon>Trebouxiophyceae incertae sedis</taxon>
        <taxon>Coccomyxaceae</taxon>
        <taxon>Coccomyxa</taxon>
        <taxon>Coccomyxa subellipsoidea</taxon>
    </lineage>
</organism>
<dbReference type="GeneID" id="17041510"/>
<dbReference type="KEGG" id="csl:COCSUDRAFT_53365"/>
<evidence type="ECO:0000313" key="2">
    <source>
        <dbReference type="Proteomes" id="UP000007264"/>
    </source>
</evidence>
<comment type="caution">
    <text evidence="1">The sequence shown here is derived from an EMBL/GenBank/DDBJ whole genome shotgun (WGS) entry which is preliminary data.</text>
</comment>
<dbReference type="RefSeq" id="XP_005648062.1">
    <property type="nucleotide sequence ID" value="XM_005648005.1"/>
</dbReference>
<dbReference type="OrthoDB" id="341421at2759"/>
<evidence type="ECO:0000313" key="1">
    <source>
        <dbReference type="EMBL" id="EIE23518.1"/>
    </source>
</evidence>
<dbReference type="Proteomes" id="UP000007264">
    <property type="component" value="Unassembled WGS sequence"/>
</dbReference>
<gene>
    <name evidence="1" type="ORF">COCSUDRAFT_53365</name>
</gene>
<dbReference type="EMBL" id="AGSI01000007">
    <property type="protein sequence ID" value="EIE23518.1"/>
    <property type="molecule type" value="Genomic_DNA"/>
</dbReference>